<accession>A0A9Q1JFS9</accession>
<dbReference type="Proteomes" id="UP001153076">
    <property type="component" value="Unassembled WGS sequence"/>
</dbReference>
<protein>
    <recommendedName>
        <fullName evidence="3">Reverse transcriptase</fullName>
    </recommendedName>
</protein>
<proteinExistence type="predicted"/>
<name>A0A9Q1JFS9_9CARY</name>
<dbReference type="InterPro" id="IPR036691">
    <property type="entry name" value="Endo/exonu/phosph_ase_sf"/>
</dbReference>
<comment type="caution">
    <text evidence="1">The sequence shown here is derived from an EMBL/GenBank/DDBJ whole genome shotgun (WGS) entry which is preliminary data.</text>
</comment>
<organism evidence="1 2">
    <name type="scientific">Carnegiea gigantea</name>
    <dbReference type="NCBI Taxonomy" id="171969"/>
    <lineage>
        <taxon>Eukaryota</taxon>
        <taxon>Viridiplantae</taxon>
        <taxon>Streptophyta</taxon>
        <taxon>Embryophyta</taxon>
        <taxon>Tracheophyta</taxon>
        <taxon>Spermatophyta</taxon>
        <taxon>Magnoliopsida</taxon>
        <taxon>eudicotyledons</taxon>
        <taxon>Gunneridae</taxon>
        <taxon>Pentapetalae</taxon>
        <taxon>Caryophyllales</taxon>
        <taxon>Cactineae</taxon>
        <taxon>Cactaceae</taxon>
        <taxon>Cactoideae</taxon>
        <taxon>Echinocereeae</taxon>
        <taxon>Carnegiea</taxon>
    </lineage>
</organism>
<evidence type="ECO:0008006" key="3">
    <source>
        <dbReference type="Google" id="ProtNLM"/>
    </source>
</evidence>
<dbReference type="AlphaFoldDB" id="A0A9Q1JFS9"/>
<gene>
    <name evidence="1" type="ORF">Cgig2_003263</name>
</gene>
<evidence type="ECO:0000313" key="1">
    <source>
        <dbReference type="EMBL" id="KAJ8422717.1"/>
    </source>
</evidence>
<dbReference type="EMBL" id="JAKOGI010002168">
    <property type="protein sequence ID" value="KAJ8422717.1"/>
    <property type="molecule type" value="Genomic_DNA"/>
</dbReference>
<sequence>MDEAWCVLSDFNSILYPEDRIGGTEVQDFEIKPFANCLPICDLQEMKYHGPYYTWSNKTIYMRIDRAFTNVLWYDQFDFSQVVYQPRALSDHNPMVIDFPGCPKPPKSFPFCDMLENLISTPSYVPRCLNTGLRTLACSFKFSFVKLKQPWHNSTGINLQISGLSNFRPDKFCSNPMNIKEKEREARDRYVHIVSSDEHGHTQKRFEEVARILHTFYHKLLGPSISTRAPINHQCLSLHRLRISALFLIALPSINQQCLKATRFSPGDLPFKYLGVPISASKLSNLECRILVKKILGKIRLWSTKSISFVGRA</sequence>
<dbReference type="PANTHER" id="PTHR33710">
    <property type="entry name" value="BNAC02G09200D PROTEIN"/>
    <property type="match status" value="1"/>
</dbReference>
<keyword evidence="2" id="KW-1185">Reference proteome</keyword>
<dbReference type="SUPFAM" id="SSF56219">
    <property type="entry name" value="DNase I-like"/>
    <property type="match status" value="1"/>
</dbReference>
<dbReference type="PANTHER" id="PTHR33710:SF64">
    <property type="entry name" value="ENDONUCLEASE_EXONUCLEASE_PHOSPHATASE DOMAIN-CONTAINING PROTEIN"/>
    <property type="match status" value="1"/>
</dbReference>
<dbReference type="OrthoDB" id="2417874at2759"/>
<reference evidence="1" key="1">
    <citation type="submission" date="2022-04" db="EMBL/GenBank/DDBJ databases">
        <title>Carnegiea gigantea Genome sequencing and assembly v2.</title>
        <authorList>
            <person name="Copetti D."/>
            <person name="Sanderson M.J."/>
            <person name="Burquez A."/>
            <person name="Wojciechowski M.F."/>
        </authorList>
    </citation>
    <scope>NUCLEOTIDE SEQUENCE</scope>
    <source>
        <strain evidence="1">SGP5-SGP5p</strain>
        <tissue evidence="1">Aerial part</tissue>
    </source>
</reference>
<dbReference type="Gene3D" id="3.60.10.10">
    <property type="entry name" value="Endonuclease/exonuclease/phosphatase"/>
    <property type="match status" value="1"/>
</dbReference>
<evidence type="ECO:0000313" key="2">
    <source>
        <dbReference type="Proteomes" id="UP001153076"/>
    </source>
</evidence>